<organism evidence="10 11">
    <name type="scientific">Skeletonema marinoi</name>
    <dbReference type="NCBI Taxonomy" id="267567"/>
    <lineage>
        <taxon>Eukaryota</taxon>
        <taxon>Sar</taxon>
        <taxon>Stramenopiles</taxon>
        <taxon>Ochrophyta</taxon>
        <taxon>Bacillariophyta</taxon>
        <taxon>Coscinodiscophyceae</taxon>
        <taxon>Thalassiosirophycidae</taxon>
        <taxon>Thalassiosirales</taxon>
        <taxon>Skeletonemataceae</taxon>
        <taxon>Skeletonema</taxon>
        <taxon>Skeletonema marinoi-dohrnii complex</taxon>
    </lineage>
</organism>
<evidence type="ECO:0000256" key="2">
    <source>
        <dbReference type="ARBA" id="ARBA00022723"/>
    </source>
</evidence>
<dbReference type="GO" id="GO:0016705">
    <property type="term" value="F:oxidoreductase activity, acting on paired donors, with incorporation or reduction of molecular oxygen"/>
    <property type="evidence" value="ECO:0007669"/>
    <property type="project" value="InterPro"/>
</dbReference>
<keyword evidence="6" id="KW-0408">Iron</keyword>
<sequence>MRFCGLLLSVLLIILSKSESRRSRGVTYPSSMHRSNNMDSSNNSSEQLGGGAINEKQRTLGNSANSVHEKEESWDPSNKLSHILHSIVGLDRYPNYLSRYDESDIAAIEHALEQTLNDVRQQRKQVLQRRNGIRELVEKYNNALANPSAIYDDSQASSDSNDVLQISSLLQPKSWSQLKDVLSDEAFEIIYASIISLSKSTQQTLPSVEDVIRGKFAVQLDPALLEDWMSQECFDVYSFQLLSKDFCSRLRHTITDLSKLGESSEFCSLLLGRRPIDFDTVGLNWISDMLLHMFILPISRHLFATTEKLLSSEDASNDNNNNTKDFLNWRQGYVAGYSANPQSDRAVTRHRLVPHSDDSEVTLNCCLGEEDFEGDNVQFYGLRGTPNEGKLLGEVERPDVGRAVIHAGRHLHAVSEVTAGNRYALIVWTRSWGMRRLTCPCCHLNRRMDASCICDSRWN</sequence>
<keyword evidence="8" id="KW-0732">Signal</keyword>
<protein>
    <submittedName>
        <fullName evidence="10">2OG-Fe(II) oxygenase family protein</fullName>
    </submittedName>
</protein>
<feature type="region of interest" description="Disordered" evidence="7">
    <location>
        <begin position="24"/>
        <end position="50"/>
    </location>
</feature>
<dbReference type="PANTHER" id="PTHR24014">
    <property type="entry name" value="2-OXOGLUTARATE AND IRON-DEPENDENT OXYGENASE DOMAIN-CONTAINING PROTEIN 2"/>
    <property type="match status" value="1"/>
</dbReference>
<feature type="signal peptide" evidence="8">
    <location>
        <begin position="1"/>
        <end position="20"/>
    </location>
</feature>
<evidence type="ECO:0000313" key="11">
    <source>
        <dbReference type="Proteomes" id="UP001224775"/>
    </source>
</evidence>
<feature type="domain" description="Fe2OG dioxygenase" evidence="9">
    <location>
        <begin position="326"/>
        <end position="431"/>
    </location>
</feature>
<dbReference type="InterPro" id="IPR005123">
    <property type="entry name" value="Oxoglu/Fe-dep_dioxygenase_dom"/>
</dbReference>
<dbReference type="PROSITE" id="PS51471">
    <property type="entry name" value="FE2OG_OXY"/>
    <property type="match status" value="1"/>
</dbReference>
<evidence type="ECO:0000256" key="4">
    <source>
        <dbReference type="ARBA" id="ARBA00022964"/>
    </source>
</evidence>
<accession>A0AAD9DHJ9</accession>
<dbReference type="GO" id="GO:0005506">
    <property type="term" value="F:iron ion binding"/>
    <property type="evidence" value="ECO:0007669"/>
    <property type="project" value="InterPro"/>
</dbReference>
<evidence type="ECO:0000256" key="5">
    <source>
        <dbReference type="ARBA" id="ARBA00023002"/>
    </source>
</evidence>
<dbReference type="InterPro" id="IPR006620">
    <property type="entry name" value="Pro_4_hyd_alph"/>
</dbReference>
<dbReference type="EMBL" id="JATAAI010000002">
    <property type="protein sequence ID" value="KAK1748061.1"/>
    <property type="molecule type" value="Genomic_DNA"/>
</dbReference>
<keyword evidence="11" id="KW-1185">Reference proteome</keyword>
<feature type="compositionally biased region" description="Low complexity" evidence="7">
    <location>
        <begin position="30"/>
        <end position="45"/>
    </location>
</feature>
<evidence type="ECO:0000256" key="7">
    <source>
        <dbReference type="SAM" id="MobiDB-lite"/>
    </source>
</evidence>
<evidence type="ECO:0000256" key="8">
    <source>
        <dbReference type="SAM" id="SignalP"/>
    </source>
</evidence>
<evidence type="ECO:0000256" key="3">
    <source>
        <dbReference type="ARBA" id="ARBA00022896"/>
    </source>
</evidence>
<comment type="cofactor">
    <cofactor evidence="1">
        <name>L-ascorbate</name>
        <dbReference type="ChEBI" id="CHEBI:38290"/>
    </cofactor>
</comment>
<keyword evidence="5" id="KW-0560">Oxidoreductase</keyword>
<dbReference type="AlphaFoldDB" id="A0AAD9DHJ9"/>
<feature type="chain" id="PRO_5042184064" evidence="8">
    <location>
        <begin position="21"/>
        <end position="459"/>
    </location>
</feature>
<evidence type="ECO:0000259" key="9">
    <source>
        <dbReference type="PROSITE" id="PS51471"/>
    </source>
</evidence>
<dbReference type="GO" id="GO:0051213">
    <property type="term" value="F:dioxygenase activity"/>
    <property type="evidence" value="ECO:0007669"/>
    <property type="project" value="UniProtKB-KW"/>
</dbReference>
<gene>
    <name evidence="10" type="ORF">QTG54_002024</name>
</gene>
<comment type="caution">
    <text evidence="10">The sequence shown here is derived from an EMBL/GenBank/DDBJ whole genome shotgun (WGS) entry which is preliminary data.</text>
</comment>
<proteinExistence type="predicted"/>
<reference evidence="10" key="1">
    <citation type="submission" date="2023-06" db="EMBL/GenBank/DDBJ databases">
        <title>Survivors Of The Sea: Transcriptome response of Skeletonema marinoi to long-term dormancy.</title>
        <authorList>
            <person name="Pinder M.I.M."/>
            <person name="Kourtchenko O."/>
            <person name="Robertson E.K."/>
            <person name="Larsson T."/>
            <person name="Maumus F."/>
            <person name="Osuna-Cruz C.M."/>
            <person name="Vancaester E."/>
            <person name="Stenow R."/>
            <person name="Vandepoele K."/>
            <person name="Ploug H."/>
            <person name="Bruchert V."/>
            <person name="Godhe A."/>
            <person name="Topel M."/>
        </authorList>
    </citation>
    <scope>NUCLEOTIDE SEQUENCE</scope>
    <source>
        <strain evidence="10">R05AC</strain>
    </source>
</reference>
<evidence type="ECO:0000256" key="1">
    <source>
        <dbReference type="ARBA" id="ARBA00001961"/>
    </source>
</evidence>
<dbReference type="SMART" id="SM00702">
    <property type="entry name" value="P4Hc"/>
    <property type="match status" value="1"/>
</dbReference>
<name>A0AAD9DHJ9_9STRA</name>
<keyword evidence="3" id="KW-0847">Vitamin C</keyword>
<keyword evidence="4" id="KW-0223">Dioxygenase</keyword>
<dbReference type="Proteomes" id="UP001224775">
    <property type="component" value="Unassembled WGS sequence"/>
</dbReference>
<dbReference type="GO" id="GO:0031418">
    <property type="term" value="F:L-ascorbic acid binding"/>
    <property type="evidence" value="ECO:0007669"/>
    <property type="project" value="UniProtKB-KW"/>
</dbReference>
<dbReference type="Gene3D" id="2.60.120.620">
    <property type="entry name" value="q2cbj1_9rhob like domain"/>
    <property type="match status" value="1"/>
</dbReference>
<evidence type="ECO:0000313" key="10">
    <source>
        <dbReference type="EMBL" id="KAK1748061.1"/>
    </source>
</evidence>
<keyword evidence="2" id="KW-0479">Metal-binding</keyword>
<evidence type="ECO:0000256" key="6">
    <source>
        <dbReference type="ARBA" id="ARBA00023004"/>
    </source>
</evidence>
<dbReference type="PANTHER" id="PTHR24014:SF4">
    <property type="entry name" value="2-OXOGLUTARATE AND IRON-DEPENDENT OXYGENASE DOMAIN-CONTAINING PROTEIN 2"/>
    <property type="match status" value="1"/>
</dbReference>